<accession>A0A7W9GF92</accession>
<comment type="caution">
    <text evidence="1">The sequence shown here is derived from an EMBL/GenBank/DDBJ whole genome shotgun (WGS) entry which is preliminary data.</text>
</comment>
<dbReference type="RefSeq" id="WP_185075663.1">
    <property type="nucleotide sequence ID" value="NZ_JACHMB010000001.1"/>
</dbReference>
<sequence>MSAGLPWGSARLLRFAGEALPVLDQLPVISRLPGCPAARLPGCPARAGSRG</sequence>
<protein>
    <submittedName>
        <fullName evidence="1">Uncharacterized protein</fullName>
    </submittedName>
</protein>
<reference evidence="1 2" key="1">
    <citation type="submission" date="2020-08" db="EMBL/GenBank/DDBJ databases">
        <title>Sequencing the genomes of 1000 actinobacteria strains.</title>
        <authorList>
            <person name="Klenk H.-P."/>
        </authorList>
    </citation>
    <scope>NUCLEOTIDE SEQUENCE [LARGE SCALE GENOMIC DNA]</scope>
    <source>
        <strain evidence="1 2">DSM 45507</strain>
    </source>
</reference>
<dbReference type="AlphaFoldDB" id="A0A7W9GF92"/>
<keyword evidence="2" id="KW-1185">Reference proteome</keyword>
<dbReference type="EMBL" id="JACHMB010000001">
    <property type="protein sequence ID" value="MBB5782611.1"/>
    <property type="molecule type" value="Genomic_DNA"/>
</dbReference>
<proteinExistence type="predicted"/>
<organism evidence="1 2">
    <name type="scientific">Nonomuraea jabiensis</name>
    <dbReference type="NCBI Taxonomy" id="882448"/>
    <lineage>
        <taxon>Bacteria</taxon>
        <taxon>Bacillati</taxon>
        <taxon>Actinomycetota</taxon>
        <taxon>Actinomycetes</taxon>
        <taxon>Streptosporangiales</taxon>
        <taxon>Streptosporangiaceae</taxon>
        <taxon>Nonomuraea</taxon>
    </lineage>
</organism>
<name>A0A7W9GF92_9ACTN</name>
<dbReference type="Proteomes" id="UP000579153">
    <property type="component" value="Unassembled WGS sequence"/>
</dbReference>
<evidence type="ECO:0000313" key="1">
    <source>
        <dbReference type="EMBL" id="MBB5782611.1"/>
    </source>
</evidence>
<gene>
    <name evidence="1" type="ORF">HD596_009367</name>
</gene>
<evidence type="ECO:0000313" key="2">
    <source>
        <dbReference type="Proteomes" id="UP000579153"/>
    </source>
</evidence>